<comment type="similarity">
    <text evidence="2">Belongs to the glycosyltransferase 2 family.</text>
</comment>
<evidence type="ECO:0000256" key="4">
    <source>
        <dbReference type="ARBA" id="ARBA00022679"/>
    </source>
</evidence>
<evidence type="ECO:0000313" key="9">
    <source>
        <dbReference type="Proteomes" id="UP000253303"/>
    </source>
</evidence>
<feature type="transmembrane region" description="Helical" evidence="6">
    <location>
        <begin position="946"/>
        <end position="979"/>
    </location>
</feature>
<feature type="compositionally biased region" description="Low complexity" evidence="5">
    <location>
        <begin position="167"/>
        <end position="191"/>
    </location>
</feature>
<keyword evidence="4" id="KW-0808">Transferase</keyword>
<proteinExistence type="inferred from homology"/>
<feature type="transmembrane region" description="Helical" evidence="6">
    <location>
        <begin position="707"/>
        <end position="723"/>
    </location>
</feature>
<feature type="transmembrane region" description="Helical" evidence="6">
    <location>
        <begin position="735"/>
        <end position="760"/>
    </location>
</feature>
<dbReference type="Proteomes" id="UP000253303">
    <property type="component" value="Unassembled WGS sequence"/>
</dbReference>
<evidence type="ECO:0000256" key="3">
    <source>
        <dbReference type="ARBA" id="ARBA00022676"/>
    </source>
</evidence>
<feature type="transmembrane region" description="Helical" evidence="6">
    <location>
        <begin position="772"/>
        <end position="792"/>
    </location>
</feature>
<feature type="transmembrane region" description="Helical" evidence="6">
    <location>
        <begin position="1125"/>
        <end position="1144"/>
    </location>
</feature>
<dbReference type="SUPFAM" id="SSF53448">
    <property type="entry name" value="Nucleotide-diphospho-sugar transferases"/>
    <property type="match status" value="1"/>
</dbReference>
<feature type="compositionally biased region" description="Low complexity" evidence="5">
    <location>
        <begin position="228"/>
        <end position="248"/>
    </location>
</feature>
<evidence type="ECO:0000313" key="8">
    <source>
        <dbReference type="EMBL" id="RBQ17588.1"/>
    </source>
</evidence>
<evidence type="ECO:0000259" key="7">
    <source>
        <dbReference type="Pfam" id="PF00535"/>
    </source>
</evidence>
<dbReference type="EMBL" id="QMEY01000011">
    <property type="protein sequence ID" value="RBQ17588.1"/>
    <property type="molecule type" value="Genomic_DNA"/>
</dbReference>
<keyword evidence="6" id="KW-0472">Membrane</keyword>
<dbReference type="InterPro" id="IPR029044">
    <property type="entry name" value="Nucleotide-diphossugar_trans"/>
</dbReference>
<keyword evidence="6" id="KW-0812">Transmembrane</keyword>
<evidence type="ECO:0000256" key="5">
    <source>
        <dbReference type="SAM" id="MobiDB-lite"/>
    </source>
</evidence>
<evidence type="ECO:0000256" key="6">
    <source>
        <dbReference type="SAM" id="Phobius"/>
    </source>
</evidence>
<dbReference type="OrthoDB" id="139907at2"/>
<feature type="compositionally biased region" description="Polar residues" evidence="5">
    <location>
        <begin position="124"/>
        <end position="143"/>
    </location>
</feature>
<feature type="compositionally biased region" description="Low complexity" evidence="5">
    <location>
        <begin position="280"/>
        <end position="299"/>
    </location>
</feature>
<feature type="domain" description="Glycosyltransferase 2-like" evidence="7">
    <location>
        <begin position="398"/>
        <end position="512"/>
    </location>
</feature>
<feature type="transmembrane region" description="Helical" evidence="6">
    <location>
        <begin position="1041"/>
        <end position="1063"/>
    </location>
</feature>
<feature type="transmembrane region" description="Helical" evidence="6">
    <location>
        <begin position="985"/>
        <end position="1007"/>
    </location>
</feature>
<reference evidence="8 9" key="1">
    <citation type="submission" date="2018-06" db="EMBL/GenBank/DDBJ databases">
        <title>Sphaerisporangium craniellae sp. nov., isolated from a marine sponge in the South China Sea.</title>
        <authorList>
            <person name="Li L."/>
        </authorList>
    </citation>
    <scope>NUCLEOTIDE SEQUENCE [LARGE SCALE GENOMIC DNA]</scope>
    <source>
        <strain evidence="8 9">LHW63015</strain>
    </source>
</reference>
<organism evidence="8 9">
    <name type="scientific">Spongiactinospora rosea</name>
    <dbReference type="NCBI Taxonomy" id="2248750"/>
    <lineage>
        <taxon>Bacteria</taxon>
        <taxon>Bacillati</taxon>
        <taxon>Actinomycetota</taxon>
        <taxon>Actinomycetes</taxon>
        <taxon>Streptosporangiales</taxon>
        <taxon>Streptosporangiaceae</taxon>
        <taxon>Spongiactinospora</taxon>
    </lineage>
</organism>
<dbReference type="PANTHER" id="PTHR43179:SF12">
    <property type="entry name" value="GALACTOFURANOSYLTRANSFERASE GLFT2"/>
    <property type="match status" value="1"/>
</dbReference>
<feature type="compositionally biased region" description="Low complexity" evidence="5">
    <location>
        <begin position="110"/>
        <end position="123"/>
    </location>
</feature>
<comment type="pathway">
    <text evidence="1">Cell wall biogenesis; cell wall polysaccharide biosynthesis.</text>
</comment>
<keyword evidence="3" id="KW-0328">Glycosyltransferase</keyword>
<dbReference type="RefSeq" id="WP_113983154.1">
    <property type="nucleotide sequence ID" value="NZ_QMEY01000011.1"/>
</dbReference>
<dbReference type="Gene3D" id="3.90.550.10">
    <property type="entry name" value="Spore Coat Polysaccharide Biosynthesis Protein SpsA, Chain A"/>
    <property type="match status" value="1"/>
</dbReference>
<dbReference type="PANTHER" id="PTHR43179">
    <property type="entry name" value="RHAMNOSYLTRANSFERASE WBBL"/>
    <property type="match status" value="1"/>
</dbReference>
<feature type="transmembrane region" description="Helical" evidence="6">
    <location>
        <begin position="1099"/>
        <end position="1118"/>
    </location>
</feature>
<dbReference type="InterPro" id="IPR001173">
    <property type="entry name" value="Glyco_trans_2-like"/>
</dbReference>
<dbReference type="Pfam" id="PF00535">
    <property type="entry name" value="Glycos_transf_2"/>
    <property type="match status" value="1"/>
</dbReference>
<feature type="transmembrane region" description="Helical" evidence="6">
    <location>
        <begin position="667"/>
        <end position="686"/>
    </location>
</feature>
<feature type="transmembrane region" description="Helical" evidence="6">
    <location>
        <begin position="848"/>
        <end position="868"/>
    </location>
</feature>
<feature type="transmembrane region" description="Helical" evidence="6">
    <location>
        <begin position="1075"/>
        <end position="1093"/>
    </location>
</feature>
<feature type="transmembrane region" description="Helical" evidence="6">
    <location>
        <begin position="877"/>
        <end position="893"/>
    </location>
</feature>
<keyword evidence="9" id="KW-1185">Reference proteome</keyword>
<feature type="region of interest" description="Disordered" evidence="5">
    <location>
        <begin position="1"/>
        <end position="371"/>
    </location>
</feature>
<accession>A0A366LUG7</accession>
<gene>
    <name evidence="8" type="ORF">DP939_24840</name>
</gene>
<comment type="caution">
    <text evidence="8">The sequence shown here is derived from an EMBL/GenBank/DDBJ whole genome shotgun (WGS) entry which is preliminary data.</text>
</comment>
<protein>
    <recommendedName>
        <fullName evidence="7">Glycosyltransferase 2-like domain-containing protein</fullName>
    </recommendedName>
</protein>
<keyword evidence="6" id="KW-1133">Transmembrane helix</keyword>
<dbReference type="CDD" id="cd00761">
    <property type="entry name" value="Glyco_tranf_GTA_type"/>
    <property type="match status" value="1"/>
</dbReference>
<name>A0A366LUG7_9ACTN</name>
<sequence>MEGSNTDEVHDTSGTGQEGPATPPTQKETGKTVVVFSAAEVAALSKDEPSTPPDDPSARPLGAFADRPSSPRSPKGAFARLFEATEQSGETPAAEEEQPQAEGDTAVFKAVTADTETGETTAESEQPQAEGQATAPNPGTAKSTAAKADTVGPGQPETDRGTTAFKAITPDTETGETTAADDQATAEPATGRGERAEGEAATAQPGTGKPAKSSPDKSATPVDPTDGTPQPDTEATATADTPDGDPQPNTSATPPADTTDHDHQQDNDTATPVDTTGRSPQPDTEATTTADTPDGDPQPNTSTAPPADTTDHDHQQDNDTATPVDATDGSPQPDTEATATVDTTDNSSQPDTEAAATVDTADGEPQADASAAATVGDQAGAGVGVATLTVVVVGGAKEGWERLKETMAAIEGQRVRPDEVILVIDHNVELAAWSATEFDGVTVLAHEGTRGSAAARNRALAAARGDVVAFLDDETAPDPDWTERLLEAYADPEVVAVRSRLAIRWEAGRPNWFPNELAWVVGAPCTGAPDDGGPIDDLYGAGLSLRRETLFAAGGFPEDLDHQAGGILTEPPAGAKTELWLRLRDLAPGAKLVQQPSATLRVCLDARRGGIGHLVSRCAAEGKSLAAVPQRAQGRAALGAHLAPIRAGLPRAVFRMLTATGPRDVKAWRALAAMLLALVATTVGYLNGRLQSTRTDEIRRTSTLTWFVARTALPVATVLWGLSLRSVDLDAMTDLGLITVMPATFWAAIVVMVVGFVALLSDKFALELWHAGYVLILIAVLHATPALLYPTLRYSWAWKHVSVIDYLIRHGVTDPDQGPLSAYHQWPGFFSFFATMTQMAGLGDALTIASWGPLAFNTATLLPLLLLFRTVTRNRQLVWGGVWVFFSCSWVGQDYFSPQATTLVMYLTILAVMVRRFRRGPIRAGTDPDGLAAEPPPITSFRHRLIWATLLLIPIVAITSAHQLTPLMLVGALAALFVLRRYRNLGLLLVTAVAVGAWDVVVAWQVLESRFSDIMASLGDAGGNLSSGLIALGTASPGQVIVAYADRALSVGLWGLALCGAFVRRRWLRRPGLPLLMIGIAPLAFLAGGSYGGEIIFRVYLFALPLTALLAAAQFLPARRTWVRVLVLPVVLLLMVTGFFFGNYGKEQSNYFTTDEVHLVRALHRIAPEHSLIVAPTFFLPAAYDQYERFDHVWLDELPPSRAAVPDLPPHVPTLPEFVKDPRPALIDLMGEVPPGAKAYLVLNRAQRPATETAGIFPKGTIDRLVREISGSGRFRQVLGNDGGVVYELLPQTKAGKR</sequence>
<dbReference type="GO" id="GO:0016757">
    <property type="term" value="F:glycosyltransferase activity"/>
    <property type="evidence" value="ECO:0007669"/>
    <property type="project" value="UniProtKB-KW"/>
</dbReference>
<feature type="compositionally biased region" description="Low complexity" evidence="5">
    <location>
        <begin position="334"/>
        <end position="371"/>
    </location>
</feature>
<evidence type="ECO:0000256" key="1">
    <source>
        <dbReference type="ARBA" id="ARBA00004776"/>
    </source>
</evidence>
<evidence type="ECO:0000256" key="2">
    <source>
        <dbReference type="ARBA" id="ARBA00006739"/>
    </source>
</evidence>